<comment type="cofactor">
    <cofactor evidence="1">
        <name>Mg(2+)</name>
        <dbReference type="ChEBI" id="CHEBI:18420"/>
    </cofactor>
</comment>
<dbReference type="Proteomes" id="UP000434036">
    <property type="component" value="Unassembled WGS sequence"/>
</dbReference>
<dbReference type="SUPFAM" id="SSF53623">
    <property type="entry name" value="MurD-like peptide ligases, catalytic domain"/>
    <property type="match status" value="1"/>
</dbReference>
<dbReference type="Gene3D" id="3.90.190.20">
    <property type="entry name" value="Mur ligase, C-terminal domain"/>
    <property type="match status" value="1"/>
</dbReference>
<evidence type="ECO:0000256" key="2">
    <source>
        <dbReference type="ARBA" id="ARBA00008276"/>
    </source>
</evidence>
<dbReference type="FunFam" id="3.40.1190.10:FF:000011">
    <property type="entry name" value="Folylpolyglutamate synthase/dihydrofolate synthase"/>
    <property type="match status" value="1"/>
</dbReference>
<proteinExistence type="inferred from homology"/>
<keyword evidence="7 11" id="KW-0067">ATP-binding</keyword>
<reference evidence="14 15" key="2">
    <citation type="submission" date="2020-01" db="EMBL/GenBank/DDBJ databases">
        <title>Clostridiaceae sp. nov. isolated from the gut of human by culturomics.</title>
        <authorList>
            <person name="Chang Y."/>
        </authorList>
    </citation>
    <scope>NUCLEOTIDE SEQUENCE [LARGE SCALE GENOMIC DNA]</scope>
    <source>
        <strain evidence="14 15">DONG20-135</strain>
    </source>
</reference>
<evidence type="ECO:0000313" key="14">
    <source>
        <dbReference type="EMBL" id="MXQ72375.1"/>
    </source>
</evidence>
<dbReference type="Gene3D" id="3.40.1190.10">
    <property type="entry name" value="Mur-like, catalytic domain"/>
    <property type="match status" value="1"/>
</dbReference>
<keyword evidence="8" id="KW-0460">Magnesium</keyword>
<evidence type="ECO:0000256" key="9">
    <source>
        <dbReference type="ARBA" id="ARBA00030592"/>
    </source>
</evidence>
<dbReference type="EC" id="6.3.2.17" evidence="3"/>
<evidence type="ECO:0000259" key="13">
    <source>
        <dbReference type="Pfam" id="PF08245"/>
    </source>
</evidence>
<dbReference type="PROSITE" id="PS01012">
    <property type="entry name" value="FOLYLPOLYGLU_SYNT_2"/>
    <property type="match status" value="1"/>
</dbReference>
<keyword evidence="15" id="KW-1185">Reference proteome</keyword>
<dbReference type="InterPro" id="IPR018109">
    <property type="entry name" value="Folylpolyglutamate_synth_CS"/>
</dbReference>
<accession>A0A6N8U4C9</accession>
<comment type="similarity">
    <text evidence="2 11">Belongs to the folylpolyglutamate synthase family.</text>
</comment>
<evidence type="ECO:0000256" key="6">
    <source>
        <dbReference type="ARBA" id="ARBA00022741"/>
    </source>
</evidence>
<dbReference type="InterPro" id="IPR013221">
    <property type="entry name" value="Mur_ligase_cen"/>
</dbReference>
<reference evidence="14 15" key="1">
    <citation type="submission" date="2019-12" db="EMBL/GenBank/DDBJ databases">
        <authorList>
            <person name="Yang R."/>
        </authorList>
    </citation>
    <scope>NUCLEOTIDE SEQUENCE [LARGE SCALE GENOMIC DNA]</scope>
    <source>
        <strain evidence="14 15">DONG20-135</strain>
    </source>
</reference>
<evidence type="ECO:0000256" key="3">
    <source>
        <dbReference type="ARBA" id="ARBA00013025"/>
    </source>
</evidence>
<sequence>MMFKDVETAIAVIEKRCNQSHGLAPIQTFMHELGDPQDDLKIIHVAGTNGKGSTVNDLRSILQIAGYTVGTFTSPYLEKHQDRIRINDEFIDDEELLEYFNRYFDRWCELELSMFEIDTAIAFLYCHNHHVDFMVLETGLGGLLDSTNIIKAPLISVITNIGMDHMAVLGNTYEAIAHQKAGIIKPDSLFVTAERKPECLKVFQTVCDAKHTAFHQTAEPKKVRLENGHIHFDYRDCKNISLYGPARYQADNASLAIEVIQLLRGASYVQVSEAQLREGLLQANWKGRFEVIHQHPTVILDGAHNPQGIDALCRSLQDYPQVHILFTALRDKKSDDMIRSLLAITPDVTVTTFDFYRASSLEALGNDLPIKRAADYRQAIEAGLNQPGTFVITGSLYFISEVRAYFKKRKESLLSEYR</sequence>
<dbReference type="SUPFAM" id="SSF53244">
    <property type="entry name" value="MurD-like peptide ligases, peptide-binding domain"/>
    <property type="match status" value="1"/>
</dbReference>
<protein>
    <recommendedName>
        <fullName evidence="3">tetrahydrofolate synthase</fullName>
        <ecNumber evidence="3">6.3.2.17</ecNumber>
    </recommendedName>
    <alternativeName>
        <fullName evidence="9">Tetrahydrofolylpolyglutamate synthase</fullName>
    </alternativeName>
</protein>
<evidence type="ECO:0000256" key="7">
    <source>
        <dbReference type="ARBA" id="ARBA00022840"/>
    </source>
</evidence>
<dbReference type="GO" id="GO:0005737">
    <property type="term" value="C:cytoplasm"/>
    <property type="evidence" value="ECO:0007669"/>
    <property type="project" value="TreeGrafter"/>
</dbReference>
<evidence type="ECO:0000256" key="11">
    <source>
        <dbReference type="PIRNR" id="PIRNR001563"/>
    </source>
</evidence>
<evidence type="ECO:0000256" key="1">
    <source>
        <dbReference type="ARBA" id="ARBA00001946"/>
    </source>
</evidence>
<keyword evidence="5" id="KW-0479">Metal-binding</keyword>
<dbReference type="GO" id="GO:0005524">
    <property type="term" value="F:ATP binding"/>
    <property type="evidence" value="ECO:0007669"/>
    <property type="project" value="UniProtKB-KW"/>
</dbReference>
<dbReference type="EMBL" id="WUUQ01000001">
    <property type="protein sequence ID" value="MXQ72375.1"/>
    <property type="molecule type" value="Genomic_DNA"/>
</dbReference>
<dbReference type="PROSITE" id="PS01011">
    <property type="entry name" value="FOLYLPOLYGLU_SYNT_1"/>
    <property type="match status" value="1"/>
</dbReference>
<dbReference type="GO" id="GO:0004326">
    <property type="term" value="F:tetrahydrofolylpolyglutamate synthase activity"/>
    <property type="evidence" value="ECO:0007669"/>
    <property type="project" value="UniProtKB-EC"/>
</dbReference>
<comment type="caution">
    <text evidence="14">The sequence shown here is derived from an EMBL/GenBank/DDBJ whole genome shotgun (WGS) entry which is preliminary data.</text>
</comment>
<feature type="domain" description="Mur ligase C-terminal" evidence="12">
    <location>
        <begin position="287"/>
        <end position="391"/>
    </location>
</feature>
<evidence type="ECO:0000256" key="4">
    <source>
        <dbReference type="ARBA" id="ARBA00022598"/>
    </source>
</evidence>
<evidence type="ECO:0000256" key="10">
    <source>
        <dbReference type="ARBA" id="ARBA00047493"/>
    </source>
</evidence>
<dbReference type="PANTHER" id="PTHR11136:SF0">
    <property type="entry name" value="DIHYDROFOLATE SYNTHETASE-RELATED"/>
    <property type="match status" value="1"/>
</dbReference>
<dbReference type="InterPro" id="IPR036615">
    <property type="entry name" value="Mur_ligase_C_dom_sf"/>
</dbReference>
<dbReference type="AlphaFoldDB" id="A0A6N8U4C9"/>
<dbReference type="InterPro" id="IPR001645">
    <property type="entry name" value="Folylpolyglutamate_synth"/>
</dbReference>
<keyword evidence="6 11" id="KW-0547">Nucleotide-binding</keyword>
<evidence type="ECO:0000259" key="12">
    <source>
        <dbReference type="Pfam" id="PF02875"/>
    </source>
</evidence>
<dbReference type="PANTHER" id="PTHR11136">
    <property type="entry name" value="FOLYLPOLYGLUTAMATE SYNTHASE-RELATED"/>
    <property type="match status" value="1"/>
</dbReference>
<dbReference type="NCBIfam" id="TIGR01499">
    <property type="entry name" value="folC"/>
    <property type="match status" value="1"/>
</dbReference>
<dbReference type="GO" id="GO:0008841">
    <property type="term" value="F:dihydrofolate synthase activity"/>
    <property type="evidence" value="ECO:0007669"/>
    <property type="project" value="TreeGrafter"/>
</dbReference>
<organism evidence="14 15">
    <name type="scientific">Copranaerobaculum intestinale</name>
    <dbReference type="NCBI Taxonomy" id="2692629"/>
    <lineage>
        <taxon>Bacteria</taxon>
        <taxon>Bacillati</taxon>
        <taxon>Bacillota</taxon>
        <taxon>Erysipelotrichia</taxon>
        <taxon>Erysipelotrichales</taxon>
        <taxon>Erysipelotrichaceae</taxon>
        <taxon>Copranaerobaculum</taxon>
    </lineage>
</organism>
<gene>
    <name evidence="14" type="ORF">GSF08_00275</name>
</gene>
<dbReference type="RefSeq" id="WP_160623876.1">
    <property type="nucleotide sequence ID" value="NZ_WUUQ01000001.1"/>
</dbReference>
<dbReference type="PIRSF" id="PIRSF001563">
    <property type="entry name" value="Folylpolyglu_synth"/>
    <property type="match status" value="1"/>
</dbReference>
<dbReference type="InterPro" id="IPR036565">
    <property type="entry name" value="Mur-like_cat_sf"/>
</dbReference>
<feature type="domain" description="Mur ligase central" evidence="13">
    <location>
        <begin position="45"/>
        <end position="258"/>
    </location>
</feature>
<evidence type="ECO:0000256" key="8">
    <source>
        <dbReference type="ARBA" id="ARBA00022842"/>
    </source>
</evidence>
<dbReference type="GO" id="GO:0046872">
    <property type="term" value="F:metal ion binding"/>
    <property type="evidence" value="ECO:0007669"/>
    <property type="project" value="UniProtKB-KW"/>
</dbReference>
<evidence type="ECO:0000313" key="15">
    <source>
        <dbReference type="Proteomes" id="UP000434036"/>
    </source>
</evidence>
<name>A0A6N8U4C9_9FIRM</name>
<evidence type="ECO:0000256" key="5">
    <source>
        <dbReference type="ARBA" id="ARBA00022723"/>
    </source>
</evidence>
<comment type="catalytic activity">
    <reaction evidence="10">
        <text>(6S)-5,6,7,8-tetrahydrofolyl-(gamma-L-Glu)(n) + L-glutamate + ATP = (6S)-5,6,7,8-tetrahydrofolyl-(gamma-L-Glu)(n+1) + ADP + phosphate + H(+)</text>
        <dbReference type="Rhea" id="RHEA:10580"/>
        <dbReference type="Rhea" id="RHEA-COMP:14738"/>
        <dbReference type="Rhea" id="RHEA-COMP:14740"/>
        <dbReference type="ChEBI" id="CHEBI:15378"/>
        <dbReference type="ChEBI" id="CHEBI:29985"/>
        <dbReference type="ChEBI" id="CHEBI:30616"/>
        <dbReference type="ChEBI" id="CHEBI:43474"/>
        <dbReference type="ChEBI" id="CHEBI:141005"/>
        <dbReference type="ChEBI" id="CHEBI:456216"/>
        <dbReference type="EC" id="6.3.2.17"/>
    </reaction>
</comment>
<dbReference type="Pfam" id="PF08245">
    <property type="entry name" value="Mur_ligase_M"/>
    <property type="match status" value="1"/>
</dbReference>
<dbReference type="Pfam" id="PF02875">
    <property type="entry name" value="Mur_ligase_C"/>
    <property type="match status" value="1"/>
</dbReference>
<keyword evidence="4 11" id="KW-0436">Ligase</keyword>
<dbReference type="InterPro" id="IPR004101">
    <property type="entry name" value="Mur_ligase_C"/>
</dbReference>